<dbReference type="SUPFAM" id="SSF56988">
    <property type="entry name" value="Anthrax protective antigen"/>
    <property type="match status" value="1"/>
</dbReference>
<dbReference type="PROSITE" id="PS51820">
    <property type="entry name" value="PA14"/>
    <property type="match status" value="1"/>
</dbReference>
<protein>
    <recommendedName>
        <fullName evidence="3">beta-N-acetylhexosaminidase</fullName>
        <ecNumber evidence="3">3.2.1.52</ecNumber>
    </recommendedName>
</protein>
<accession>A0AAU9CVT6</accession>
<dbReference type="RefSeq" id="WP_338395479.1">
    <property type="nucleotide sequence ID" value="NZ_AP025317.1"/>
</dbReference>
<comment type="catalytic activity">
    <reaction evidence="1">
        <text>Hydrolysis of terminal non-reducing N-acetyl-D-hexosamine residues in N-acetyl-beta-D-hexosaminides.</text>
        <dbReference type="EC" id="3.2.1.52"/>
    </reaction>
</comment>
<dbReference type="Gene3D" id="3.20.20.80">
    <property type="entry name" value="Glycosidases"/>
    <property type="match status" value="1"/>
</dbReference>
<dbReference type="Gene3D" id="3.90.182.10">
    <property type="entry name" value="Toxin - Anthrax Protective Antigen,domain 1"/>
    <property type="match status" value="1"/>
</dbReference>
<dbReference type="InterPro" id="IPR015883">
    <property type="entry name" value="Glyco_hydro_20_cat"/>
</dbReference>
<evidence type="ECO:0000256" key="1">
    <source>
        <dbReference type="ARBA" id="ARBA00001231"/>
    </source>
</evidence>
<dbReference type="SUPFAM" id="SSF55545">
    <property type="entry name" value="beta-N-acetylhexosaminidase-like domain"/>
    <property type="match status" value="1"/>
</dbReference>
<dbReference type="SMART" id="SM00758">
    <property type="entry name" value="PA14"/>
    <property type="match status" value="1"/>
</dbReference>
<dbReference type="InterPro" id="IPR011658">
    <property type="entry name" value="PA14_dom"/>
</dbReference>
<keyword evidence="10" id="KW-1185">Reference proteome</keyword>
<dbReference type="GO" id="GO:0005975">
    <property type="term" value="P:carbohydrate metabolic process"/>
    <property type="evidence" value="ECO:0007669"/>
    <property type="project" value="InterPro"/>
</dbReference>
<dbReference type="PROSITE" id="PS51257">
    <property type="entry name" value="PROKAR_LIPOPROTEIN"/>
    <property type="match status" value="1"/>
</dbReference>
<comment type="similarity">
    <text evidence="2">Belongs to the glycosyl hydrolase 20 family.</text>
</comment>
<dbReference type="PRINTS" id="PR00738">
    <property type="entry name" value="GLHYDRLASE20"/>
</dbReference>
<dbReference type="InterPro" id="IPR025705">
    <property type="entry name" value="Beta_hexosaminidase_sua/sub"/>
</dbReference>
<dbReference type="GO" id="GO:0004563">
    <property type="term" value="F:beta-N-acetylhexosaminidase activity"/>
    <property type="evidence" value="ECO:0007669"/>
    <property type="project" value="UniProtKB-EC"/>
</dbReference>
<evidence type="ECO:0000313" key="10">
    <source>
        <dbReference type="Proteomes" id="UP001348817"/>
    </source>
</evidence>
<proteinExistence type="inferred from homology"/>
<dbReference type="InterPro" id="IPR015882">
    <property type="entry name" value="HEX_bac_N"/>
</dbReference>
<geneLocation type="plasmid" evidence="9 10">
    <name>pFA3</name>
</geneLocation>
<dbReference type="AlphaFoldDB" id="A0AAU9CVT6"/>
<dbReference type="EC" id="3.2.1.52" evidence="3"/>
<feature type="active site" description="Proton donor" evidence="6">
    <location>
        <position position="358"/>
    </location>
</feature>
<evidence type="ECO:0000256" key="5">
    <source>
        <dbReference type="ARBA" id="ARBA00023295"/>
    </source>
</evidence>
<evidence type="ECO:0000256" key="4">
    <source>
        <dbReference type="ARBA" id="ARBA00022801"/>
    </source>
</evidence>
<dbReference type="Gene3D" id="3.30.379.10">
    <property type="entry name" value="Chitobiase/beta-hexosaminidase domain 2-like"/>
    <property type="match status" value="1"/>
</dbReference>
<dbReference type="EMBL" id="AP025317">
    <property type="protein sequence ID" value="BDD12123.1"/>
    <property type="molecule type" value="Genomic_DNA"/>
</dbReference>
<dbReference type="PANTHER" id="PTHR22600">
    <property type="entry name" value="BETA-HEXOSAMINIDASE"/>
    <property type="match status" value="1"/>
</dbReference>
<evidence type="ECO:0000256" key="3">
    <source>
        <dbReference type="ARBA" id="ARBA00012663"/>
    </source>
</evidence>
<keyword evidence="5" id="KW-0326">Glycosidase</keyword>
<name>A0AAU9CVT6_9BACT</name>
<reference evidence="9 10" key="1">
    <citation type="submission" date="2021-12" db="EMBL/GenBank/DDBJ databases">
        <title>Genome sequencing of bacteria with rrn-lacking chromosome and rrn-plasmid.</title>
        <authorList>
            <person name="Anda M."/>
            <person name="Iwasaki W."/>
        </authorList>
    </citation>
    <scope>NUCLEOTIDE SEQUENCE [LARGE SCALE GENOMIC DNA]</scope>
    <source>
        <strain evidence="9 10">DSM 100852</strain>
        <plasmid evidence="9 10">pFA3</plasmid>
    </source>
</reference>
<dbReference type="Pfam" id="PF13290">
    <property type="entry name" value="CHB_HEX_C_1"/>
    <property type="match status" value="1"/>
</dbReference>
<evidence type="ECO:0000313" key="9">
    <source>
        <dbReference type="EMBL" id="BDD12123.1"/>
    </source>
</evidence>
<dbReference type="GO" id="GO:0030203">
    <property type="term" value="P:glycosaminoglycan metabolic process"/>
    <property type="evidence" value="ECO:0007669"/>
    <property type="project" value="TreeGrafter"/>
</dbReference>
<dbReference type="Pfam" id="PF00728">
    <property type="entry name" value="Glyco_hydro_20"/>
    <property type="match status" value="1"/>
</dbReference>
<feature type="signal peptide" evidence="7">
    <location>
        <begin position="1"/>
        <end position="21"/>
    </location>
</feature>
<dbReference type="Proteomes" id="UP001348817">
    <property type="component" value="Plasmid pFA3"/>
</dbReference>
<keyword evidence="9" id="KW-0614">Plasmid</keyword>
<dbReference type="Pfam" id="PF02838">
    <property type="entry name" value="Glyco_hydro_20b"/>
    <property type="match status" value="1"/>
</dbReference>
<feature type="domain" description="PA14" evidence="8">
    <location>
        <begin position="636"/>
        <end position="774"/>
    </location>
</feature>
<dbReference type="GO" id="GO:0016020">
    <property type="term" value="C:membrane"/>
    <property type="evidence" value="ECO:0007669"/>
    <property type="project" value="TreeGrafter"/>
</dbReference>
<dbReference type="SUPFAM" id="SSF51445">
    <property type="entry name" value="(Trans)glycosidases"/>
    <property type="match status" value="1"/>
</dbReference>
<sequence>MFRFKIHTLVTLFFLSVLAVACQAPEKPTELSDITIIPKPAQIVPGKGHFVIDASTSIVAPNDKGAKLVADMLAEKLAFATGHKPKVVSEPSSKAINLKIDKTLGETVGPEGYKFTSTSGGITIEAVSGAGLYYGTQTLRQLLPAQLEQAASKNAEVKWTVPGVTVIDQPRFEYRGMHMDVSRHFFSKAYVKKFIDYMALYKFNKFHFHLTDDQGWRLEIKQYPELTEEGAYRIESTHDVVCNERAKEDETFVITKELFTERNGKTMYGGFYTQEDMKEMIAYAQARNITIIPEIDMPGHFKAAVDAYGVSCTGKGSWSGFSSPLCAGKEEAFTLVENILTEVCELFPSEYIHIGADEVNKSYWEKCPKCQKRIKEEKLEDEHELQAYFVHRVEKFLNGKGKKMIGWDEILEGGMSKTATMMYWRGWVKDAPKKAVEQGNNVIMTPTSHCYFDYQQNAGSLEHVYGFDPVAEDIPAEAAKLIQGGQANLWTEWIPSEDRMDYMAMPRMIALAEAVWTPKSEKNWDDFAARVTKHFDRLDVMDVHYRVPDMDGMYANNVFIDKKTVKLNASMKGLNIRYTVDGSEPTAKSKAYEGPFEVDKSMTLKAKVFTKMGRGSDTYTTILSKETYRKGDEVKASKAGLDCAYYEYKEGIKTVDALKDMKPKKNMTVATIEVPESAAKKNIGLVLTGYIKIPTDKVYTFRLRSDDGSKLYIGGKQIVDNDGPHGMKPLTAQAALGAGLHPIRVEFYQGGGASGLNLKVLDDNGEEIDIPADWFVRK</sequence>
<feature type="chain" id="PRO_5043369933" description="beta-N-acetylhexosaminidase" evidence="7">
    <location>
        <begin position="22"/>
        <end position="778"/>
    </location>
</feature>
<dbReference type="PANTHER" id="PTHR22600:SF57">
    <property type="entry name" value="BETA-N-ACETYLHEXOSAMINIDASE"/>
    <property type="match status" value="1"/>
</dbReference>
<dbReference type="Pfam" id="PF07691">
    <property type="entry name" value="PA14"/>
    <property type="match status" value="1"/>
</dbReference>
<organism evidence="9 10">
    <name type="scientific">Fulvitalea axinellae</name>
    <dbReference type="NCBI Taxonomy" id="1182444"/>
    <lineage>
        <taxon>Bacteria</taxon>
        <taxon>Pseudomonadati</taxon>
        <taxon>Bacteroidota</taxon>
        <taxon>Cytophagia</taxon>
        <taxon>Cytophagales</taxon>
        <taxon>Persicobacteraceae</taxon>
        <taxon>Fulvitalea</taxon>
    </lineage>
</organism>
<dbReference type="InterPro" id="IPR059177">
    <property type="entry name" value="GH29D-like_dom"/>
</dbReference>
<evidence type="ECO:0000256" key="2">
    <source>
        <dbReference type="ARBA" id="ARBA00006285"/>
    </source>
</evidence>
<evidence type="ECO:0000256" key="6">
    <source>
        <dbReference type="PIRSR" id="PIRSR625705-1"/>
    </source>
</evidence>
<keyword evidence="4" id="KW-0378">Hydrolase</keyword>
<keyword evidence="7" id="KW-0732">Signal</keyword>
<evidence type="ECO:0000256" key="7">
    <source>
        <dbReference type="SAM" id="SignalP"/>
    </source>
</evidence>
<evidence type="ECO:0000259" key="8">
    <source>
        <dbReference type="PROSITE" id="PS51820"/>
    </source>
</evidence>
<dbReference type="KEGG" id="fax:FUAX_45550"/>
<dbReference type="InterPro" id="IPR029018">
    <property type="entry name" value="Hex-like_dom2"/>
</dbReference>
<dbReference type="CDD" id="cd06563">
    <property type="entry name" value="GH20_chitobiase-like"/>
    <property type="match status" value="1"/>
</dbReference>
<gene>
    <name evidence="9" type="ORF">FUAX_45550</name>
</gene>
<dbReference type="InterPro" id="IPR037524">
    <property type="entry name" value="PA14/GLEYA"/>
</dbReference>
<dbReference type="InterPro" id="IPR017853">
    <property type="entry name" value="GH"/>
</dbReference>